<accession>A0A177B3G9</accession>
<gene>
    <name evidence="2" type="ORF">A3Q56_03963</name>
</gene>
<dbReference type="EMBL" id="LWCA01000475">
    <property type="protein sequence ID" value="OAF68282.1"/>
    <property type="molecule type" value="Genomic_DNA"/>
</dbReference>
<dbReference type="Proteomes" id="UP000078046">
    <property type="component" value="Unassembled WGS sequence"/>
</dbReference>
<evidence type="ECO:0000313" key="3">
    <source>
        <dbReference type="Proteomes" id="UP000078046"/>
    </source>
</evidence>
<feature type="region of interest" description="Disordered" evidence="1">
    <location>
        <begin position="1"/>
        <end position="39"/>
    </location>
</feature>
<name>A0A177B3G9_9BILA</name>
<organism evidence="2 3">
    <name type="scientific">Intoshia linei</name>
    <dbReference type="NCBI Taxonomy" id="1819745"/>
    <lineage>
        <taxon>Eukaryota</taxon>
        <taxon>Metazoa</taxon>
        <taxon>Spiralia</taxon>
        <taxon>Lophotrochozoa</taxon>
        <taxon>Mesozoa</taxon>
        <taxon>Orthonectida</taxon>
        <taxon>Rhopaluridae</taxon>
        <taxon>Intoshia</taxon>
    </lineage>
</organism>
<dbReference type="AlphaFoldDB" id="A0A177B3G9"/>
<evidence type="ECO:0000313" key="2">
    <source>
        <dbReference type="EMBL" id="OAF68282.1"/>
    </source>
</evidence>
<evidence type="ECO:0000256" key="1">
    <source>
        <dbReference type="SAM" id="MobiDB-lite"/>
    </source>
</evidence>
<feature type="non-terminal residue" evidence="2">
    <location>
        <position position="1"/>
    </location>
</feature>
<keyword evidence="3" id="KW-1185">Reference proteome</keyword>
<comment type="caution">
    <text evidence="2">The sequence shown here is derived from an EMBL/GenBank/DDBJ whole genome shotgun (WGS) entry which is preliminary data.</text>
</comment>
<protein>
    <submittedName>
        <fullName evidence="2">Uncharacterized protein</fullName>
    </submittedName>
</protein>
<reference evidence="2 3" key="1">
    <citation type="submission" date="2016-04" db="EMBL/GenBank/DDBJ databases">
        <title>The genome of Intoshia linei affirms orthonectids as highly simplified spiralians.</title>
        <authorList>
            <person name="Mikhailov K.V."/>
            <person name="Slusarev G.S."/>
            <person name="Nikitin M.A."/>
            <person name="Logacheva M.D."/>
            <person name="Penin A."/>
            <person name="Aleoshin V."/>
            <person name="Panchin Y.V."/>
        </authorList>
    </citation>
    <scope>NUCLEOTIDE SEQUENCE [LARGE SCALE GENOMIC DNA]</scope>
    <source>
        <strain evidence="2">Intl2013</strain>
        <tissue evidence="2">Whole animal</tissue>
    </source>
</reference>
<proteinExistence type="predicted"/>
<feature type="compositionally biased region" description="Polar residues" evidence="1">
    <location>
        <begin position="1"/>
        <end position="18"/>
    </location>
</feature>
<sequence>NDKNEQPQLNSQSGNKAQNEYGIYDQTEVIPSKTMEQRK</sequence>